<evidence type="ECO:0000256" key="1">
    <source>
        <dbReference type="ARBA" id="ARBA00004141"/>
    </source>
</evidence>
<feature type="transmembrane region" description="Helical" evidence="5">
    <location>
        <begin position="152"/>
        <end position="173"/>
    </location>
</feature>
<dbReference type="GO" id="GO:0030416">
    <property type="term" value="P:methylamine metabolic process"/>
    <property type="evidence" value="ECO:0007669"/>
    <property type="project" value="InterPro"/>
</dbReference>
<feature type="domain" description="Methylamine utilisation protein MauE" evidence="6">
    <location>
        <begin position="9"/>
        <end position="140"/>
    </location>
</feature>
<dbReference type="AlphaFoldDB" id="C2MB08"/>
<feature type="transmembrane region" description="Helical" evidence="5">
    <location>
        <begin position="122"/>
        <end position="140"/>
    </location>
</feature>
<organism evidence="7 8">
    <name type="scientific">Porphyromonas uenonis 60-3</name>
    <dbReference type="NCBI Taxonomy" id="596327"/>
    <lineage>
        <taxon>Bacteria</taxon>
        <taxon>Pseudomonadati</taxon>
        <taxon>Bacteroidota</taxon>
        <taxon>Bacteroidia</taxon>
        <taxon>Bacteroidales</taxon>
        <taxon>Porphyromonadaceae</taxon>
        <taxon>Porphyromonas</taxon>
    </lineage>
</organism>
<comment type="subcellular location">
    <subcellularLocation>
        <location evidence="1">Membrane</location>
        <topology evidence="1">Multi-pass membrane protein</topology>
    </subcellularLocation>
</comment>
<keyword evidence="8" id="KW-1185">Reference proteome</keyword>
<gene>
    <name evidence="7" type="ORF">PORUE0001_1021</name>
</gene>
<evidence type="ECO:0000313" key="7">
    <source>
        <dbReference type="EMBL" id="EEK17136.1"/>
    </source>
</evidence>
<dbReference type="InterPro" id="IPR009908">
    <property type="entry name" value="Methylamine_util_MauE"/>
</dbReference>
<name>C2MB08_9PORP</name>
<sequence length="433" mass="48911">MSCQRVQYILSELSRILLAALLLFSGFVKGVDPIGGAIKIEEYLRVMGLGSLQAMAPALSVALCSFEFLLGGFLLMGLWRRFTAWATTLFMGVMTLVTLYLALFNPISDCGCFGDALKLTNWQTFGKNVFFMAVTIVYLLTYRKASRPLRGITGSVATALLLLGWGIFVGGNLRHLPLIDFRPYKVGASLRELTMIPENAPQEEIEYLFIYEKNGLRETFNMEELPDSTWTYIDRQERVIKEGYKPPVMDFAIYAGGSSQQATEREVTQTMLLNESPQIWVITPNWETIPIQMGRKLNALYDWAESVGVAMYGISGSTPEERGRWRNKTAAAYPLYFCDGTTIKTMARAQPSVILVSDGVILDKRAARDLPDKYTDQDYEKLSALLRQAPHAGLHIERWGLLVAWIIFCLVMLIQSVQWEDKSKYSEYQIKTK</sequence>
<evidence type="ECO:0000259" key="6">
    <source>
        <dbReference type="Pfam" id="PF07291"/>
    </source>
</evidence>
<dbReference type="GO" id="GO:0016020">
    <property type="term" value="C:membrane"/>
    <property type="evidence" value="ECO:0007669"/>
    <property type="project" value="UniProtKB-SubCell"/>
</dbReference>
<dbReference type="Proteomes" id="UP000003303">
    <property type="component" value="Unassembled WGS sequence"/>
</dbReference>
<dbReference type="OrthoDB" id="9809429at2"/>
<proteinExistence type="predicted"/>
<feature type="transmembrane region" description="Helical" evidence="5">
    <location>
        <begin position="399"/>
        <end position="417"/>
    </location>
</feature>
<accession>C2MB08</accession>
<evidence type="ECO:0000256" key="4">
    <source>
        <dbReference type="ARBA" id="ARBA00023136"/>
    </source>
</evidence>
<keyword evidence="3 5" id="KW-1133">Transmembrane helix</keyword>
<protein>
    <recommendedName>
        <fullName evidence="6">Methylamine utilisation protein MauE domain-containing protein</fullName>
    </recommendedName>
</protein>
<evidence type="ECO:0000313" key="8">
    <source>
        <dbReference type="Proteomes" id="UP000003303"/>
    </source>
</evidence>
<evidence type="ECO:0000256" key="2">
    <source>
        <dbReference type="ARBA" id="ARBA00022692"/>
    </source>
</evidence>
<dbReference type="NCBIfam" id="NF045576">
    <property type="entry name" value="BT_3928_fam"/>
    <property type="match status" value="1"/>
</dbReference>
<feature type="transmembrane region" description="Helical" evidence="5">
    <location>
        <begin position="82"/>
        <end position="102"/>
    </location>
</feature>
<dbReference type="RefSeq" id="WP_007365106.1">
    <property type="nucleotide sequence ID" value="NZ_ACLR01000118.1"/>
</dbReference>
<evidence type="ECO:0000256" key="5">
    <source>
        <dbReference type="SAM" id="Phobius"/>
    </source>
</evidence>
<dbReference type="Pfam" id="PF07291">
    <property type="entry name" value="MauE"/>
    <property type="match status" value="1"/>
</dbReference>
<keyword evidence="2 5" id="KW-0812">Transmembrane</keyword>
<evidence type="ECO:0000256" key="3">
    <source>
        <dbReference type="ARBA" id="ARBA00022989"/>
    </source>
</evidence>
<comment type="caution">
    <text evidence="7">The sequence shown here is derived from an EMBL/GenBank/DDBJ whole genome shotgun (WGS) entry which is preliminary data.</text>
</comment>
<keyword evidence="4 5" id="KW-0472">Membrane</keyword>
<dbReference type="eggNOG" id="COG2259">
    <property type="taxonomic scope" value="Bacteria"/>
</dbReference>
<reference evidence="7 8" key="1">
    <citation type="submission" date="2009-04" db="EMBL/GenBank/DDBJ databases">
        <authorList>
            <person name="Sebastian Y."/>
            <person name="Madupu R."/>
            <person name="Durkin A.S."/>
            <person name="Torralba M."/>
            <person name="Methe B."/>
            <person name="Sutton G.G."/>
            <person name="Strausberg R.L."/>
            <person name="Nelson K.E."/>
        </authorList>
    </citation>
    <scope>NUCLEOTIDE SEQUENCE [LARGE SCALE GENOMIC DNA]</scope>
    <source>
        <strain evidence="7 8">60-3</strain>
    </source>
</reference>
<dbReference type="EMBL" id="ACLR01000118">
    <property type="protein sequence ID" value="EEK17136.1"/>
    <property type="molecule type" value="Genomic_DNA"/>
</dbReference>
<dbReference type="STRING" id="596327.PORUE0001_1021"/>
<feature type="transmembrane region" description="Helical" evidence="5">
    <location>
        <begin position="54"/>
        <end position="75"/>
    </location>
</feature>